<organism evidence="11 12">
    <name type="scientific">Hominifimenecus microfluidus</name>
    <dbReference type="NCBI Taxonomy" id="2885348"/>
    <lineage>
        <taxon>Bacteria</taxon>
        <taxon>Bacillati</taxon>
        <taxon>Bacillota</taxon>
        <taxon>Clostridia</taxon>
        <taxon>Lachnospirales</taxon>
        <taxon>Lachnospiraceae</taxon>
        <taxon>Hominifimenecus</taxon>
    </lineage>
</organism>
<sequence length="562" mass="63341">MLLNLHVKNFALIDEADLDFREGLNVLTGETGAGKSILIDSVNAALGGRVRSDVIRKGADFAYIELVFSVDGEEKKEALRRMDISTEYDCILISRKIMPSRSIHKINDESVTSAKVRKVTELLLDIHGQHEHQSLLHKQKHLEILDQFASGENAGLRQQVADLYREYREQQEKLASYDVDQEFRRREMDFLAYEIGEIEEAGIRDGEREELEEVCRKYGHAKQLTEMLGRILTELGDSENEGAEEAVSRASRDLHEAAGLDPALAGYCEPLETAADLLRTTHRELVDYLEDLSYDPEELRQMEQRLDLIHRLEAKYGTGTEAIALALEERKEKYLEWEEYEERKAATENALKTCEERLGAASEALSACRRAASEGLAASIRQGLIDLNFLHVEFEIHMEKLPEFTRQGVDSVEFMISTNPGESVRPLGQVASGGELSRIMLAIKAVLSDKDRIPTLIFDEIDTGISGRTAQKVSEKLRVIARDHQVICITHLPQIAAMADYHFCIEKSSVGDKTSTNVRQLNEREQIAELARLLGGAEITKTVYQNAAEMKELARKAKESNR</sequence>
<evidence type="ECO:0000256" key="5">
    <source>
        <dbReference type="ARBA" id="ARBA00022763"/>
    </source>
</evidence>
<dbReference type="InterPro" id="IPR003395">
    <property type="entry name" value="RecF/RecN/SMC_N"/>
</dbReference>
<comment type="caution">
    <text evidence="11">The sequence shown here is derived from an EMBL/GenBank/DDBJ whole genome shotgun (WGS) entry which is preliminary data.</text>
</comment>
<evidence type="ECO:0000256" key="9">
    <source>
        <dbReference type="PIRNR" id="PIRNR003128"/>
    </source>
</evidence>
<comment type="function">
    <text evidence="1 9">May be involved in recombinational repair of damaged DNA.</text>
</comment>
<comment type="similarity">
    <text evidence="2 9">Belongs to the RecN family.</text>
</comment>
<reference evidence="11" key="1">
    <citation type="submission" date="2021-10" db="EMBL/GenBank/DDBJ databases">
        <title>Anaerobic single-cell dispensing facilitates the cultivation of human gut bacteria.</title>
        <authorList>
            <person name="Afrizal A."/>
        </authorList>
    </citation>
    <scope>NUCLEOTIDE SEQUENCE</scope>
    <source>
        <strain evidence="11">CLA-AA-H215</strain>
    </source>
</reference>
<keyword evidence="5 9" id="KW-0227">DNA damage</keyword>
<dbReference type="GO" id="GO:0043590">
    <property type="term" value="C:bacterial nucleoid"/>
    <property type="evidence" value="ECO:0007669"/>
    <property type="project" value="TreeGrafter"/>
</dbReference>
<proteinExistence type="inferred from homology"/>
<evidence type="ECO:0000256" key="2">
    <source>
        <dbReference type="ARBA" id="ARBA00009441"/>
    </source>
</evidence>
<evidence type="ECO:0000256" key="6">
    <source>
        <dbReference type="ARBA" id="ARBA00022840"/>
    </source>
</evidence>
<keyword evidence="6" id="KW-0067">ATP-binding</keyword>
<keyword evidence="12" id="KW-1185">Reference proteome</keyword>
<protein>
    <recommendedName>
        <fullName evidence="3 9">DNA repair protein RecN</fullName>
    </recommendedName>
    <alternativeName>
        <fullName evidence="8 9">Recombination protein N</fullName>
    </alternativeName>
</protein>
<evidence type="ECO:0000313" key="11">
    <source>
        <dbReference type="EMBL" id="MCC2231559.1"/>
    </source>
</evidence>
<dbReference type="PANTHER" id="PTHR11059:SF0">
    <property type="entry name" value="DNA REPAIR PROTEIN RECN"/>
    <property type="match status" value="1"/>
</dbReference>
<dbReference type="GO" id="GO:0009432">
    <property type="term" value="P:SOS response"/>
    <property type="evidence" value="ECO:0007669"/>
    <property type="project" value="TreeGrafter"/>
</dbReference>
<evidence type="ECO:0000256" key="4">
    <source>
        <dbReference type="ARBA" id="ARBA00022741"/>
    </source>
</evidence>
<dbReference type="PIRSF" id="PIRSF003128">
    <property type="entry name" value="RecN"/>
    <property type="match status" value="1"/>
</dbReference>
<keyword evidence="7 9" id="KW-0234">DNA repair</keyword>
<dbReference type="NCBIfam" id="TIGR00634">
    <property type="entry name" value="recN"/>
    <property type="match status" value="1"/>
</dbReference>
<evidence type="ECO:0000313" key="12">
    <source>
        <dbReference type="Proteomes" id="UP001198182"/>
    </source>
</evidence>
<dbReference type="AlphaFoldDB" id="A0AAE3EBD3"/>
<dbReference type="Pfam" id="PF02463">
    <property type="entry name" value="SMC_N"/>
    <property type="match status" value="1"/>
</dbReference>
<evidence type="ECO:0000256" key="7">
    <source>
        <dbReference type="ARBA" id="ARBA00023204"/>
    </source>
</evidence>
<dbReference type="Proteomes" id="UP001198182">
    <property type="component" value="Unassembled WGS sequence"/>
</dbReference>
<dbReference type="FunFam" id="3.40.50.300:FF:000356">
    <property type="entry name" value="DNA repair protein RecN"/>
    <property type="match status" value="1"/>
</dbReference>
<dbReference type="InterPro" id="IPR027417">
    <property type="entry name" value="P-loop_NTPase"/>
</dbReference>
<gene>
    <name evidence="11" type="primary">recN</name>
    <name evidence="11" type="ORF">LKD81_11200</name>
</gene>
<dbReference type="CDD" id="cd03241">
    <property type="entry name" value="ABC_RecN"/>
    <property type="match status" value="2"/>
</dbReference>
<dbReference type="GO" id="GO:0005524">
    <property type="term" value="F:ATP binding"/>
    <property type="evidence" value="ECO:0007669"/>
    <property type="project" value="UniProtKB-KW"/>
</dbReference>
<evidence type="ECO:0000259" key="10">
    <source>
        <dbReference type="Pfam" id="PF02463"/>
    </source>
</evidence>
<dbReference type="EMBL" id="JAJEQR010000032">
    <property type="protein sequence ID" value="MCC2231559.1"/>
    <property type="molecule type" value="Genomic_DNA"/>
</dbReference>
<evidence type="ECO:0000256" key="3">
    <source>
        <dbReference type="ARBA" id="ARBA00021315"/>
    </source>
</evidence>
<dbReference type="InterPro" id="IPR004604">
    <property type="entry name" value="DNA_recomb/repair_RecN"/>
</dbReference>
<dbReference type="PANTHER" id="PTHR11059">
    <property type="entry name" value="DNA REPAIR PROTEIN RECN"/>
    <property type="match status" value="1"/>
</dbReference>
<dbReference type="SUPFAM" id="SSF52540">
    <property type="entry name" value="P-loop containing nucleoside triphosphate hydrolases"/>
    <property type="match status" value="1"/>
</dbReference>
<feature type="domain" description="RecF/RecN/SMC N-terminal" evidence="10">
    <location>
        <begin position="3"/>
        <end position="505"/>
    </location>
</feature>
<dbReference type="Gene3D" id="3.40.50.300">
    <property type="entry name" value="P-loop containing nucleotide triphosphate hydrolases"/>
    <property type="match status" value="2"/>
</dbReference>
<evidence type="ECO:0000256" key="8">
    <source>
        <dbReference type="ARBA" id="ARBA00033408"/>
    </source>
</evidence>
<evidence type="ECO:0000256" key="1">
    <source>
        <dbReference type="ARBA" id="ARBA00003618"/>
    </source>
</evidence>
<dbReference type="GO" id="GO:0006310">
    <property type="term" value="P:DNA recombination"/>
    <property type="evidence" value="ECO:0007669"/>
    <property type="project" value="InterPro"/>
</dbReference>
<dbReference type="GO" id="GO:0006281">
    <property type="term" value="P:DNA repair"/>
    <property type="evidence" value="ECO:0007669"/>
    <property type="project" value="UniProtKB-KW"/>
</dbReference>
<name>A0AAE3EBD3_9FIRM</name>
<accession>A0AAE3EBD3</accession>
<keyword evidence="4" id="KW-0547">Nucleotide-binding</keyword>
<dbReference type="RefSeq" id="WP_308454080.1">
    <property type="nucleotide sequence ID" value="NZ_JAJEQR010000032.1"/>
</dbReference>